<dbReference type="FunFam" id="3.40.1170.60:FF:000014">
    <property type="entry name" value="Related to DNA polymerase kappa"/>
    <property type="match status" value="1"/>
</dbReference>
<dbReference type="GO" id="GO:0003684">
    <property type="term" value="F:damaged DNA binding"/>
    <property type="evidence" value="ECO:0007669"/>
    <property type="project" value="InterPro"/>
</dbReference>
<dbReference type="PROSITE" id="PS50173">
    <property type="entry name" value="UMUC"/>
    <property type="match status" value="1"/>
</dbReference>
<dbReference type="EC" id="2.7.7.7" evidence="1"/>
<evidence type="ECO:0000256" key="7">
    <source>
        <dbReference type="ARBA" id="ARBA00022763"/>
    </source>
</evidence>
<evidence type="ECO:0000256" key="5">
    <source>
        <dbReference type="ARBA" id="ARBA00022705"/>
    </source>
</evidence>
<dbReference type="InterPro" id="IPR017961">
    <property type="entry name" value="DNA_pol_Y-fam_little_finger"/>
</dbReference>
<dbReference type="Gene3D" id="3.40.1170.60">
    <property type="match status" value="1"/>
</dbReference>
<reference evidence="15" key="1">
    <citation type="submission" date="2022-08" db="EMBL/GenBank/DDBJ databases">
        <authorList>
            <consortium name="DOE Joint Genome Institute"/>
            <person name="Min B."/>
            <person name="Riley R."/>
            <person name="Sierra-Patev S."/>
            <person name="Naranjo-Ortiz M."/>
            <person name="Looney B."/>
            <person name="Konkel Z."/>
            <person name="Slot J.C."/>
            <person name="Sakamoto Y."/>
            <person name="Steenwyk J.L."/>
            <person name="Rokas A."/>
            <person name="Carro J."/>
            <person name="Camarero S."/>
            <person name="Ferreira P."/>
            <person name="Molpeceres G."/>
            <person name="Ruiz-Duenas F.J."/>
            <person name="Serrano A."/>
            <person name="Henrissat B."/>
            <person name="Drula E."/>
            <person name="Hughes K.W."/>
            <person name="Mata J.L."/>
            <person name="Ishikawa N.K."/>
            <person name="Vargas-Isla R."/>
            <person name="Ushijima S."/>
            <person name="Smith C.A."/>
            <person name="Ahrendt S."/>
            <person name="Andreopoulos W."/>
            <person name="He G."/>
            <person name="Labutti K."/>
            <person name="Lipzen A."/>
            <person name="Ng V."/>
            <person name="Sandor L."/>
            <person name="Barry K."/>
            <person name="Martinez A.T."/>
            <person name="Xiao Y."/>
            <person name="Gibbons J.G."/>
            <person name="Terashima K."/>
            <person name="Hibbett D.S."/>
            <person name="Grigoriev I.V."/>
        </authorList>
    </citation>
    <scope>NUCLEOTIDE SEQUENCE</scope>
    <source>
        <strain evidence="15">Sp2 HRB7682 ss15</strain>
    </source>
</reference>
<keyword evidence="12" id="KW-0175">Coiled coil</keyword>
<name>A0A9W9A8C0_9AGAR</name>
<reference evidence="15" key="2">
    <citation type="journal article" date="2023" name="Proc. Natl. Acad. Sci. U.S.A.">
        <title>A global phylogenomic analysis of the shiitake genus Lentinula.</title>
        <authorList>
            <person name="Sierra-Patev S."/>
            <person name="Min B."/>
            <person name="Naranjo-Ortiz M."/>
            <person name="Looney B."/>
            <person name="Konkel Z."/>
            <person name="Slot J.C."/>
            <person name="Sakamoto Y."/>
            <person name="Steenwyk J.L."/>
            <person name="Rokas A."/>
            <person name="Carro J."/>
            <person name="Camarero S."/>
            <person name="Ferreira P."/>
            <person name="Molpeceres G."/>
            <person name="Ruiz-Duenas F.J."/>
            <person name="Serrano A."/>
            <person name="Henrissat B."/>
            <person name="Drula E."/>
            <person name="Hughes K.W."/>
            <person name="Mata J.L."/>
            <person name="Ishikawa N.K."/>
            <person name="Vargas-Isla R."/>
            <person name="Ushijima S."/>
            <person name="Smith C.A."/>
            <person name="Donoghue J."/>
            <person name="Ahrendt S."/>
            <person name="Andreopoulos W."/>
            <person name="He G."/>
            <person name="LaButti K."/>
            <person name="Lipzen A."/>
            <person name="Ng V."/>
            <person name="Riley R."/>
            <person name="Sandor L."/>
            <person name="Barry K."/>
            <person name="Martinez A.T."/>
            <person name="Xiao Y."/>
            <person name="Gibbons J.G."/>
            <person name="Terashima K."/>
            <person name="Grigoriev I.V."/>
            <person name="Hibbett D."/>
        </authorList>
    </citation>
    <scope>NUCLEOTIDE SEQUENCE</scope>
    <source>
        <strain evidence="15">Sp2 HRB7682 ss15</strain>
    </source>
</reference>
<dbReference type="FunFam" id="3.30.70.270:FF:000014">
    <property type="entry name" value="DNA polymerase kappa subunit"/>
    <property type="match status" value="1"/>
</dbReference>
<comment type="catalytic activity">
    <reaction evidence="11">
        <text>DNA(n) + a 2'-deoxyribonucleoside 5'-triphosphate = DNA(n+1) + diphosphate</text>
        <dbReference type="Rhea" id="RHEA:22508"/>
        <dbReference type="Rhea" id="RHEA-COMP:17339"/>
        <dbReference type="Rhea" id="RHEA-COMP:17340"/>
        <dbReference type="ChEBI" id="CHEBI:33019"/>
        <dbReference type="ChEBI" id="CHEBI:61560"/>
        <dbReference type="ChEBI" id="CHEBI:173112"/>
        <dbReference type="EC" id="2.7.7.7"/>
    </reaction>
</comment>
<dbReference type="GO" id="GO:0042276">
    <property type="term" value="P:error-prone translesion synthesis"/>
    <property type="evidence" value="ECO:0007669"/>
    <property type="project" value="TreeGrafter"/>
</dbReference>
<feature type="region of interest" description="Disordered" evidence="13">
    <location>
        <begin position="577"/>
        <end position="611"/>
    </location>
</feature>
<evidence type="ECO:0000313" key="16">
    <source>
        <dbReference type="Proteomes" id="UP001150238"/>
    </source>
</evidence>
<feature type="domain" description="UmuC" evidence="14">
    <location>
        <begin position="107"/>
        <end position="286"/>
    </location>
</feature>
<protein>
    <recommendedName>
        <fullName evidence="2">DNA polymerase kappa</fullName>
        <ecNumber evidence="1">2.7.7.7</ecNumber>
    </recommendedName>
</protein>
<evidence type="ECO:0000256" key="1">
    <source>
        <dbReference type="ARBA" id="ARBA00012417"/>
    </source>
</evidence>
<dbReference type="GO" id="GO:0005634">
    <property type="term" value="C:nucleus"/>
    <property type="evidence" value="ECO:0007669"/>
    <property type="project" value="TreeGrafter"/>
</dbReference>
<dbReference type="InterPro" id="IPR001126">
    <property type="entry name" value="UmuC"/>
</dbReference>
<gene>
    <name evidence="15" type="ORF">C8J55DRAFT_92778</name>
</gene>
<dbReference type="Gene3D" id="3.30.160.60">
    <property type="entry name" value="Classic Zinc Finger"/>
    <property type="match status" value="1"/>
</dbReference>
<evidence type="ECO:0000313" key="15">
    <source>
        <dbReference type="EMBL" id="KAJ4476919.1"/>
    </source>
</evidence>
<dbReference type="SUPFAM" id="SSF100879">
    <property type="entry name" value="Lesion bypass DNA polymerase (Y-family), little finger domain"/>
    <property type="match status" value="1"/>
</dbReference>
<keyword evidence="5" id="KW-0235">DNA replication</keyword>
<keyword evidence="7" id="KW-0227">DNA damage</keyword>
<evidence type="ECO:0000256" key="4">
    <source>
        <dbReference type="ARBA" id="ARBA00022695"/>
    </source>
</evidence>
<keyword evidence="9" id="KW-0239">DNA-directed DNA polymerase</keyword>
<dbReference type="SUPFAM" id="SSF56672">
    <property type="entry name" value="DNA/RNA polymerases"/>
    <property type="match status" value="1"/>
</dbReference>
<keyword evidence="10" id="KW-0234">DNA repair</keyword>
<comment type="caution">
    <text evidence="15">The sequence shown here is derived from an EMBL/GenBank/DDBJ whole genome shotgun (WGS) entry which is preliminary data.</text>
</comment>
<dbReference type="PANTHER" id="PTHR11076:SF33">
    <property type="entry name" value="DNA POLYMERASE KAPPA"/>
    <property type="match status" value="1"/>
</dbReference>
<dbReference type="FunFam" id="1.10.150.810:FF:000001">
    <property type="entry name" value="DNA polymerase kappa"/>
    <property type="match status" value="1"/>
</dbReference>
<sequence>METFSWAVFCQSRASHAPIPERQLFKQSPSRLTTDQSDINRVIAEASKGSKFYENEKKKDKELTERIERLLQTRDTAMKEADLVQVESTTSHLLIELESLRDVSQIIVHVDADAFFANCELLYNPELKGKAFGVGKGVLTTASYEARKFGVRSGMAAFIAKKLCPELILLSIHPQRYSDMSKRVMAILARYDPDMLVASCDEAYLNITEYCEQHDLTADECVSEMRRIVQEETKLTVSAGIASNRMLAKICSDKNKPNGQFHLPPDSQTIKDFMVDLPVRKVPGIGRVHERMLESIGVTTCGDIFTQRVSIALLDKEFGLRFMLQTYLGIASNIVRPHSREERKSIGAERTFHPLVDKGKILQKLEEVAEELENDMTETGWAGRTVTLKYKLENYQVFTRAKSFERWITKKNDLLAIGTELLLPELPLKIRLIGLRVTKLKDLKISADTGIKRYFGGPMEQTSPRKKRKTISEDIQAGDHTWQDHIPGFDDDEEDDVQVLNDELLSSAKTSSARRSSAPENAIIHASIPISAKASGKKRFIESQTFCPVCGTELDTNDNRKLNSHVDFCLSREAIQEAEGHSAEAEAKTRSQAQAWSRFLDSKTKPRGKRK</sequence>
<dbReference type="Pfam" id="PF11799">
    <property type="entry name" value="IMS_C"/>
    <property type="match status" value="1"/>
</dbReference>
<dbReference type="GO" id="GO:0046872">
    <property type="term" value="F:metal ion binding"/>
    <property type="evidence" value="ECO:0007669"/>
    <property type="project" value="UniProtKB-KW"/>
</dbReference>
<feature type="coiled-coil region" evidence="12">
    <location>
        <begin position="53"/>
        <end position="80"/>
    </location>
</feature>
<dbReference type="InterPro" id="IPR043502">
    <property type="entry name" value="DNA/RNA_pol_sf"/>
</dbReference>
<dbReference type="GO" id="GO:0003887">
    <property type="term" value="F:DNA-directed DNA polymerase activity"/>
    <property type="evidence" value="ECO:0007669"/>
    <property type="project" value="UniProtKB-KW"/>
</dbReference>
<organism evidence="15 16">
    <name type="scientific">Lentinula lateritia</name>
    <dbReference type="NCBI Taxonomy" id="40482"/>
    <lineage>
        <taxon>Eukaryota</taxon>
        <taxon>Fungi</taxon>
        <taxon>Dikarya</taxon>
        <taxon>Basidiomycota</taxon>
        <taxon>Agaricomycotina</taxon>
        <taxon>Agaricomycetes</taxon>
        <taxon>Agaricomycetidae</taxon>
        <taxon>Agaricales</taxon>
        <taxon>Marasmiineae</taxon>
        <taxon>Omphalotaceae</taxon>
        <taxon>Lentinula</taxon>
    </lineage>
</organism>
<accession>A0A9W9A8C0</accession>
<evidence type="ECO:0000256" key="11">
    <source>
        <dbReference type="ARBA" id="ARBA00049244"/>
    </source>
</evidence>
<dbReference type="CDD" id="cd03586">
    <property type="entry name" value="PolY_Pol_IV_kappa"/>
    <property type="match status" value="1"/>
</dbReference>
<dbReference type="Proteomes" id="UP001150238">
    <property type="component" value="Unassembled WGS sequence"/>
</dbReference>
<keyword evidence="4" id="KW-0548">Nucleotidyltransferase</keyword>
<dbReference type="InterPro" id="IPR022880">
    <property type="entry name" value="DNApol_IV"/>
</dbReference>
<dbReference type="FunFam" id="3.30.1490.100:FF:000004">
    <property type="entry name" value="DNA polymerase IV"/>
    <property type="match status" value="1"/>
</dbReference>
<dbReference type="PANTHER" id="PTHR11076">
    <property type="entry name" value="DNA REPAIR POLYMERASE UMUC / TRANSFERASE FAMILY MEMBER"/>
    <property type="match status" value="1"/>
</dbReference>
<proteinExistence type="predicted"/>
<dbReference type="EMBL" id="JANVFS010000019">
    <property type="protein sequence ID" value="KAJ4476919.1"/>
    <property type="molecule type" value="Genomic_DNA"/>
</dbReference>
<feature type="compositionally biased region" description="Basic and acidic residues" evidence="13">
    <location>
        <begin position="577"/>
        <end position="589"/>
    </location>
</feature>
<evidence type="ECO:0000256" key="13">
    <source>
        <dbReference type="SAM" id="MobiDB-lite"/>
    </source>
</evidence>
<evidence type="ECO:0000256" key="3">
    <source>
        <dbReference type="ARBA" id="ARBA00022679"/>
    </source>
</evidence>
<dbReference type="GO" id="GO:0006281">
    <property type="term" value="P:DNA repair"/>
    <property type="evidence" value="ECO:0007669"/>
    <property type="project" value="UniProtKB-KW"/>
</dbReference>
<dbReference type="GO" id="GO:0006260">
    <property type="term" value="P:DNA replication"/>
    <property type="evidence" value="ECO:0007669"/>
    <property type="project" value="UniProtKB-KW"/>
</dbReference>
<dbReference type="Gene3D" id="3.30.1490.100">
    <property type="entry name" value="DNA polymerase, Y-family, little finger domain"/>
    <property type="match status" value="1"/>
</dbReference>
<evidence type="ECO:0000259" key="14">
    <source>
        <dbReference type="PROSITE" id="PS50173"/>
    </source>
</evidence>
<dbReference type="InterPro" id="IPR036775">
    <property type="entry name" value="DNA_pol_Y-fam_lit_finger_sf"/>
</dbReference>
<dbReference type="AlphaFoldDB" id="A0A9W9A8C0"/>
<dbReference type="InterPro" id="IPR050116">
    <property type="entry name" value="DNA_polymerase-Y"/>
</dbReference>
<evidence type="ECO:0000256" key="12">
    <source>
        <dbReference type="SAM" id="Coils"/>
    </source>
</evidence>
<evidence type="ECO:0000256" key="6">
    <source>
        <dbReference type="ARBA" id="ARBA00022723"/>
    </source>
</evidence>
<keyword evidence="6" id="KW-0479">Metal-binding</keyword>
<evidence type="ECO:0000256" key="2">
    <source>
        <dbReference type="ARBA" id="ARBA00016178"/>
    </source>
</evidence>
<dbReference type="Gene3D" id="3.30.70.270">
    <property type="match status" value="1"/>
</dbReference>
<dbReference type="NCBIfam" id="NF002677">
    <property type="entry name" value="PRK02406.1"/>
    <property type="match status" value="1"/>
</dbReference>
<keyword evidence="8" id="KW-0460">Magnesium</keyword>
<feature type="coiled-coil region" evidence="12">
    <location>
        <begin position="355"/>
        <end position="382"/>
    </location>
</feature>
<keyword evidence="3" id="KW-0808">Transferase</keyword>
<evidence type="ECO:0000256" key="10">
    <source>
        <dbReference type="ARBA" id="ARBA00023204"/>
    </source>
</evidence>
<evidence type="ECO:0000256" key="9">
    <source>
        <dbReference type="ARBA" id="ARBA00022932"/>
    </source>
</evidence>
<dbReference type="Gene3D" id="1.10.150.810">
    <property type="match status" value="2"/>
</dbReference>
<evidence type="ECO:0000256" key="8">
    <source>
        <dbReference type="ARBA" id="ARBA00022842"/>
    </source>
</evidence>
<dbReference type="InterPro" id="IPR043128">
    <property type="entry name" value="Rev_trsase/Diguanyl_cyclase"/>
</dbReference>
<dbReference type="GO" id="GO:0070987">
    <property type="term" value="P:error-free translesion synthesis"/>
    <property type="evidence" value="ECO:0007669"/>
    <property type="project" value="UniProtKB-ARBA"/>
</dbReference>
<dbReference type="Pfam" id="PF00817">
    <property type="entry name" value="IMS"/>
    <property type="match status" value="1"/>
</dbReference>